<dbReference type="GO" id="GO:0034080">
    <property type="term" value="P:CENP-A containing chromatin assembly"/>
    <property type="evidence" value="ECO:0007669"/>
    <property type="project" value="TreeGrafter"/>
</dbReference>
<dbReference type="PANTHER" id="PTHR15081">
    <property type="entry name" value="NUCLEAR AUTOANTIGENIC SPERM PROTEIN NASP -RELATED"/>
    <property type="match status" value="1"/>
</dbReference>
<evidence type="ECO:0000256" key="3">
    <source>
        <dbReference type="ARBA" id="ARBA00022737"/>
    </source>
</evidence>
<comment type="caution">
    <text evidence="7">The sequence shown here is derived from an EMBL/GenBank/DDBJ whole genome shotgun (WGS) entry which is preliminary data.</text>
</comment>
<keyword evidence="3" id="KW-0677">Repeat</keyword>
<dbReference type="SUPFAM" id="SSF48452">
    <property type="entry name" value="TPR-like"/>
    <property type="match status" value="1"/>
</dbReference>
<evidence type="ECO:0000313" key="8">
    <source>
        <dbReference type="Proteomes" id="UP001146120"/>
    </source>
</evidence>
<dbReference type="PANTHER" id="PTHR15081:SF1">
    <property type="entry name" value="NUCLEAR AUTOANTIGENIC SPERM PROTEIN"/>
    <property type="match status" value="1"/>
</dbReference>
<dbReference type="InterPro" id="IPR051730">
    <property type="entry name" value="NASP-like"/>
</dbReference>
<evidence type="ECO:0000256" key="1">
    <source>
        <dbReference type="ARBA" id="ARBA00004123"/>
    </source>
</evidence>
<dbReference type="InterPro" id="IPR019734">
    <property type="entry name" value="TPR_rpt"/>
</dbReference>
<dbReference type="InterPro" id="IPR011990">
    <property type="entry name" value="TPR-like_helical_dom_sf"/>
</dbReference>
<evidence type="ECO:0000256" key="5">
    <source>
        <dbReference type="ARBA" id="ARBA00023242"/>
    </source>
</evidence>
<dbReference type="Pfam" id="PF13181">
    <property type="entry name" value="TPR_8"/>
    <property type="match status" value="1"/>
</dbReference>
<keyword evidence="8" id="KW-1185">Reference proteome</keyword>
<gene>
    <name evidence="7" type="ORF">N0F65_008762</name>
</gene>
<dbReference type="InterPro" id="IPR019544">
    <property type="entry name" value="Tetratricopeptide_SHNi-TPR_dom"/>
</dbReference>
<dbReference type="Pfam" id="PF10516">
    <property type="entry name" value="SHNi-TPR"/>
    <property type="match status" value="1"/>
</dbReference>
<evidence type="ECO:0000256" key="4">
    <source>
        <dbReference type="ARBA" id="ARBA00022803"/>
    </source>
</evidence>
<dbReference type="EMBL" id="DAKRPA010000073">
    <property type="protein sequence ID" value="DAZ99955.1"/>
    <property type="molecule type" value="Genomic_DNA"/>
</dbReference>
<evidence type="ECO:0000259" key="6">
    <source>
        <dbReference type="Pfam" id="PF10516"/>
    </source>
</evidence>
<dbReference type="AlphaFoldDB" id="A0AAV2Z0W9"/>
<evidence type="ECO:0000313" key="7">
    <source>
        <dbReference type="EMBL" id="DAZ99955.1"/>
    </source>
</evidence>
<accession>A0AAV2Z0W9</accession>
<keyword evidence="5" id="KW-0539">Nucleus</keyword>
<comment type="subcellular location">
    <subcellularLocation>
        <location evidence="1">Nucleus</location>
    </subcellularLocation>
</comment>
<reference evidence="7" key="1">
    <citation type="submission" date="2022-11" db="EMBL/GenBank/DDBJ databases">
        <authorList>
            <person name="Morgan W.R."/>
            <person name="Tartar A."/>
        </authorList>
    </citation>
    <scope>NUCLEOTIDE SEQUENCE</scope>
    <source>
        <strain evidence="7">ARSEF 373</strain>
    </source>
</reference>
<dbReference type="GO" id="GO:0005654">
    <property type="term" value="C:nucleoplasm"/>
    <property type="evidence" value="ECO:0007669"/>
    <property type="project" value="TreeGrafter"/>
</dbReference>
<dbReference type="Gene3D" id="1.25.40.10">
    <property type="entry name" value="Tetratricopeptide repeat domain"/>
    <property type="match status" value="1"/>
</dbReference>
<name>A0AAV2Z0W9_9STRA</name>
<feature type="domain" description="Tetratricopeptide SHNi-TPR" evidence="6">
    <location>
        <begin position="146"/>
        <end position="181"/>
    </location>
</feature>
<reference evidence="7" key="2">
    <citation type="journal article" date="2023" name="Microbiol Resour">
        <title>Decontamination and Annotation of the Draft Genome Sequence of the Oomycete Lagenidium giganteum ARSEF 373.</title>
        <authorList>
            <person name="Morgan W.R."/>
            <person name="Tartar A."/>
        </authorList>
    </citation>
    <scope>NUCLEOTIDE SEQUENCE</scope>
    <source>
        <strain evidence="7">ARSEF 373</strain>
    </source>
</reference>
<protein>
    <recommendedName>
        <fullName evidence="6">Tetratricopeptide SHNi-TPR domain-containing protein</fullName>
    </recommendedName>
</protein>
<comment type="similarity">
    <text evidence="2">Belongs to the NASP family.</text>
</comment>
<evidence type="ECO:0000256" key="2">
    <source>
        <dbReference type="ARBA" id="ARBA00008402"/>
    </source>
</evidence>
<dbReference type="Proteomes" id="UP001146120">
    <property type="component" value="Unassembled WGS sequence"/>
</dbReference>
<proteinExistence type="inferred from homology"/>
<keyword evidence="4" id="KW-0802">TPR repeat</keyword>
<sequence>MPSLVQGRTKGQGRTMDTETSKIVEKTKLDPRFTRGQTLLKENRYEEAIAAFEDLLKTMVEVENQSDSLAVAPVYYEYGHAMLSLAEATASVFGAAAQEEGNEEGEKEGSKEHADDLEVAWEMIEVARVIYSRHEDDLAVQKELARVYTRLGDLGMESEMFEQARKDYETSLALRCKVLKATKDADTTLLADLYCCLAISCIYQDSSKSAANANPLETAPKPAADTPGVNLEELGLKYYVQAGRVMAANIHRAAKACSEKLQQFATDRVPEYADDDSAAPSGKGKQKASSDLELAFKTGAMHTLKDDFMACAHPDSKDKSAKELSKDDAQLLEYLDIYVELKEKVDGIKESLKHQAMEARLKQQQPATEGPVTTIGFGAPPAPAATSAPAAGAAVAPAGVNVIPVVKKRKITPQTTASAPTSS</sequence>
<organism evidence="7 8">
    <name type="scientific">Lagenidium giganteum</name>
    <dbReference type="NCBI Taxonomy" id="4803"/>
    <lineage>
        <taxon>Eukaryota</taxon>
        <taxon>Sar</taxon>
        <taxon>Stramenopiles</taxon>
        <taxon>Oomycota</taxon>
        <taxon>Peronosporomycetes</taxon>
        <taxon>Pythiales</taxon>
        <taxon>Pythiaceae</taxon>
    </lineage>
</organism>
<dbReference type="GO" id="GO:0006335">
    <property type="term" value="P:DNA replication-dependent chromatin assembly"/>
    <property type="evidence" value="ECO:0007669"/>
    <property type="project" value="TreeGrafter"/>
</dbReference>
<dbReference type="GO" id="GO:0042393">
    <property type="term" value="F:histone binding"/>
    <property type="evidence" value="ECO:0007669"/>
    <property type="project" value="TreeGrafter"/>
</dbReference>